<feature type="transmembrane region" description="Helical" evidence="8">
    <location>
        <begin position="153"/>
        <end position="171"/>
    </location>
</feature>
<evidence type="ECO:0000256" key="4">
    <source>
        <dbReference type="ARBA" id="ARBA00022692"/>
    </source>
</evidence>
<dbReference type="RefSeq" id="WP_217288950.1">
    <property type="nucleotide sequence ID" value="NZ_CP077683.1"/>
</dbReference>
<evidence type="ECO:0000256" key="1">
    <source>
        <dbReference type="ARBA" id="ARBA00004651"/>
    </source>
</evidence>
<evidence type="ECO:0000256" key="6">
    <source>
        <dbReference type="ARBA" id="ARBA00022989"/>
    </source>
</evidence>
<reference evidence="9 10" key="1">
    <citation type="submission" date="2021-06" db="EMBL/GenBank/DDBJ databases">
        <title>Gemonas diversity in paddy soil.</title>
        <authorList>
            <person name="Liu G."/>
        </authorList>
    </citation>
    <scope>NUCLEOTIDE SEQUENCE [LARGE SCALE GENOMIC DNA]</scope>
    <source>
        <strain evidence="9 10">RG2</strain>
    </source>
</reference>
<keyword evidence="4 8" id="KW-0812">Transmembrane</keyword>
<evidence type="ECO:0000256" key="2">
    <source>
        <dbReference type="ARBA" id="ARBA00022475"/>
    </source>
</evidence>
<feature type="transmembrane region" description="Helical" evidence="8">
    <location>
        <begin position="115"/>
        <end position="133"/>
    </location>
</feature>
<dbReference type="Proteomes" id="UP000683559">
    <property type="component" value="Chromosome"/>
</dbReference>
<evidence type="ECO:0000313" key="10">
    <source>
        <dbReference type="Proteomes" id="UP000683559"/>
    </source>
</evidence>
<dbReference type="NCBIfam" id="TIGR04178">
    <property type="entry name" value="exo_archaeo"/>
    <property type="match status" value="1"/>
</dbReference>
<keyword evidence="5" id="KW-0378">Hydrolase</keyword>
<evidence type="ECO:0000256" key="5">
    <source>
        <dbReference type="ARBA" id="ARBA00022801"/>
    </source>
</evidence>
<keyword evidence="3" id="KW-0645">Protease</keyword>
<keyword evidence="6 8" id="KW-1133">Transmembrane helix</keyword>
<dbReference type="InterPro" id="IPR026392">
    <property type="entry name" value="Exo/Archaeosortase_dom"/>
</dbReference>
<evidence type="ECO:0000256" key="3">
    <source>
        <dbReference type="ARBA" id="ARBA00022670"/>
    </source>
</evidence>
<accession>A0ABX8LL12</accession>
<evidence type="ECO:0000256" key="8">
    <source>
        <dbReference type="SAM" id="Phobius"/>
    </source>
</evidence>
<name>A0ABX8LL12_9BACT</name>
<sequence length="185" mass="21023">MHKTKAWENAEGASHHPVRPLVKTCLLFAGYMAGLHVLLWLSVPVWKATDPMREFTTHTTSFLLNQFHIHNTVNGYSIMLKNDTWLVTQECTAVNVLILFTSFVLAYAASLKAKVMALATGIPFIIAANLARLVSLGFLTELFPRRAHFFHDFVWETIFVVLVIAMWLLWIRMVVMHEESHSVSG</sequence>
<protein>
    <submittedName>
        <fullName evidence="9">Archaeosortase/exosortase family protein</fullName>
    </submittedName>
</protein>
<feature type="transmembrane region" description="Helical" evidence="8">
    <location>
        <begin position="21"/>
        <end position="43"/>
    </location>
</feature>
<keyword evidence="7 8" id="KW-0472">Membrane</keyword>
<dbReference type="EMBL" id="CP077683">
    <property type="protein sequence ID" value="QXE92398.1"/>
    <property type="molecule type" value="Genomic_DNA"/>
</dbReference>
<proteinExistence type="predicted"/>
<evidence type="ECO:0000256" key="7">
    <source>
        <dbReference type="ARBA" id="ARBA00023136"/>
    </source>
</evidence>
<dbReference type="InterPro" id="IPR019127">
    <property type="entry name" value="Exosortase"/>
</dbReference>
<keyword evidence="2" id="KW-1003">Cell membrane</keyword>
<dbReference type="Pfam" id="PF09721">
    <property type="entry name" value="Exosortase_EpsH"/>
    <property type="match status" value="1"/>
</dbReference>
<organism evidence="9 10">
    <name type="scientific">Geomonas subterranea</name>
    <dbReference type="NCBI Taxonomy" id="2847989"/>
    <lineage>
        <taxon>Bacteria</taxon>
        <taxon>Pseudomonadati</taxon>
        <taxon>Thermodesulfobacteriota</taxon>
        <taxon>Desulfuromonadia</taxon>
        <taxon>Geobacterales</taxon>
        <taxon>Geobacteraceae</taxon>
        <taxon>Geomonas</taxon>
    </lineage>
</organism>
<keyword evidence="10" id="KW-1185">Reference proteome</keyword>
<comment type="subcellular location">
    <subcellularLocation>
        <location evidence="1">Cell membrane</location>
        <topology evidence="1">Multi-pass membrane protein</topology>
    </subcellularLocation>
</comment>
<feature type="transmembrane region" description="Helical" evidence="8">
    <location>
        <begin position="86"/>
        <end position="108"/>
    </location>
</feature>
<evidence type="ECO:0000313" key="9">
    <source>
        <dbReference type="EMBL" id="QXE92398.1"/>
    </source>
</evidence>
<gene>
    <name evidence="9" type="ORF">KP001_07710</name>
</gene>